<dbReference type="PANTHER" id="PTHR43248">
    <property type="entry name" value="2-SUCCINYL-6-HYDROXY-2,4-CYCLOHEXADIENE-1-CARBOXYLATE SYNTHASE"/>
    <property type="match status" value="1"/>
</dbReference>
<dbReference type="OrthoDB" id="9796770at2"/>
<dbReference type="InterPro" id="IPR051601">
    <property type="entry name" value="Serine_prot/Carboxylest_S33"/>
</dbReference>
<dbReference type="GO" id="GO:0008233">
    <property type="term" value="F:peptidase activity"/>
    <property type="evidence" value="ECO:0007669"/>
    <property type="project" value="InterPro"/>
</dbReference>
<gene>
    <name evidence="4" type="ORF">CHH28_10635</name>
</gene>
<keyword evidence="5" id="KW-1185">Reference proteome</keyword>
<protein>
    <submittedName>
        <fullName evidence="4">Alpha/beta hydrolase</fullName>
    </submittedName>
</protein>
<accession>A0A222FKJ5</accession>
<dbReference type="GO" id="GO:0006508">
    <property type="term" value="P:proteolysis"/>
    <property type="evidence" value="ECO:0007669"/>
    <property type="project" value="InterPro"/>
</dbReference>
<evidence type="ECO:0000259" key="3">
    <source>
        <dbReference type="Pfam" id="PF00561"/>
    </source>
</evidence>
<dbReference type="PANTHER" id="PTHR43248:SF2">
    <property type="entry name" value="PROLYL AMINOPEPTIDASE"/>
    <property type="match status" value="1"/>
</dbReference>
<sequence length="428" mass="48489">MTVNLSDCVWVDHRFELPVNHHQPDGRTINVFARELRAHGREAESLPWLVYLQGGPGFPAPRPTALTGWMKRAAKQFRILLLDQRGTGQSTPQTHQTLAHLTAEQQAEYLQYFRADQIVADAEAIRQQLGIERWSLLGQSFGGFCALTYLSFYPDSLKQVYITGGIPPIHRSIEEVYQATFARTAEKNQRLWQRFPGLAKKTDQLAQLLRGQAALMPNGQQLTAEQIQALGIDLGRSGGAESIYHLLDNAVIEVPEQGLQVRYEFLQDMLAHQGFLTNPIYGLLHESIYCEGEASNWAAQRVMDSLPEFSATQERLQLVGEMVFPWMFEQLQTLKPLQSAAQILAEKSDWPALYDRQQLANNTVPVAAAMYTQDMFVEYDFSRETLSKMANARAWETNEYEHNGIGVDGERILDKLIAMADDIERCRC</sequence>
<evidence type="ECO:0000256" key="2">
    <source>
        <dbReference type="ARBA" id="ARBA00022801"/>
    </source>
</evidence>
<evidence type="ECO:0000256" key="1">
    <source>
        <dbReference type="ARBA" id="ARBA00010088"/>
    </source>
</evidence>
<dbReference type="SUPFAM" id="SSF53474">
    <property type="entry name" value="alpha/beta-Hydrolases"/>
    <property type="match status" value="1"/>
</dbReference>
<reference evidence="4 5" key="1">
    <citation type="submission" date="2017-07" db="EMBL/GenBank/DDBJ databases">
        <title>Annotated genome sequence of Bacterioplanes sanyensis isolated from Red Sea.</title>
        <authorList>
            <person name="Rehman Z.U."/>
        </authorList>
    </citation>
    <scope>NUCLEOTIDE SEQUENCE [LARGE SCALE GENOMIC DNA]</scope>
    <source>
        <strain evidence="4 5">NV9</strain>
    </source>
</reference>
<keyword evidence="2 4" id="KW-0378">Hydrolase</keyword>
<dbReference type="InterPro" id="IPR002410">
    <property type="entry name" value="Peptidase_S33"/>
</dbReference>
<dbReference type="Pfam" id="PF00561">
    <property type="entry name" value="Abhydrolase_1"/>
    <property type="match status" value="1"/>
</dbReference>
<dbReference type="EMBL" id="CP022530">
    <property type="protein sequence ID" value="ASP39106.1"/>
    <property type="molecule type" value="Genomic_DNA"/>
</dbReference>
<dbReference type="AlphaFoldDB" id="A0A222FKJ5"/>
<proteinExistence type="inferred from homology"/>
<dbReference type="RefSeq" id="WP_094060288.1">
    <property type="nucleotide sequence ID" value="NZ_CP022530.1"/>
</dbReference>
<dbReference type="InterPro" id="IPR029058">
    <property type="entry name" value="AB_hydrolase_fold"/>
</dbReference>
<feature type="domain" description="AB hydrolase-1" evidence="3">
    <location>
        <begin position="47"/>
        <end position="203"/>
    </location>
</feature>
<evidence type="ECO:0000313" key="4">
    <source>
        <dbReference type="EMBL" id="ASP39106.1"/>
    </source>
</evidence>
<evidence type="ECO:0000313" key="5">
    <source>
        <dbReference type="Proteomes" id="UP000202440"/>
    </source>
</evidence>
<dbReference type="Proteomes" id="UP000202440">
    <property type="component" value="Chromosome"/>
</dbReference>
<dbReference type="InterPro" id="IPR000073">
    <property type="entry name" value="AB_hydrolase_1"/>
</dbReference>
<dbReference type="PRINTS" id="PR00793">
    <property type="entry name" value="PROAMNOPTASE"/>
</dbReference>
<dbReference type="Gene3D" id="3.40.50.1820">
    <property type="entry name" value="alpha/beta hydrolase"/>
    <property type="match status" value="1"/>
</dbReference>
<organism evidence="4 5">
    <name type="scientific">Bacterioplanes sanyensis</name>
    <dbReference type="NCBI Taxonomy" id="1249553"/>
    <lineage>
        <taxon>Bacteria</taxon>
        <taxon>Pseudomonadati</taxon>
        <taxon>Pseudomonadota</taxon>
        <taxon>Gammaproteobacteria</taxon>
        <taxon>Oceanospirillales</taxon>
        <taxon>Oceanospirillaceae</taxon>
        <taxon>Bacterioplanes</taxon>
    </lineage>
</organism>
<dbReference type="KEGG" id="bsan:CHH28_10635"/>
<comment type="similarity">
    <text evidence="1">Belongs to the peptidase S33 family.</text>
</comment>
<name>A0A222FKJ5_9GAMM</name>